<dbReference type="Pfam" id="PF10988">
    <property type="entry name" value="DUF2807"/>
    <property type="match status" value="1"/>
</dbReference>
<accession>A0A370CKT4</accession>
<evidence type="ECO:0000313" key="4">
    <source>
        <dbReference type="Proteomes" id="UP000226429"/>
    </source>
</evidence>
<dbReference type="Proteomes" id="UP000226429">
    <property type="component" value="Unassembled WGS sequence"/>
</dbReference>
<dbReference type="InterPro" id="IPR021255">
    <property type="entry name" value="DUF2807"/>
</dbReference>
<dbReference type="AlphaFoldDB" id="A0A370CKT4"/>
<feature type="signal peptide" evidence="1">
    <location>
        <begin position="1"/>
        <end position="26"/>
    </location>
</feature>
<dbReference type="Gene3D" id="2.160.20.120">
    <property type="match status" value="1"/>
</dbReference>
<organism evidence="3 4">
    <name type="scientific">Candidatus Aquirickettsiella gammari</name>
    <dbReference type="NCBI Taxonomy" id="2016198"/>
    <lineage>
        <taxon>Bacteria</taxon>
        <taxon>Pseudomonadati</taxon>
        <taxon>Pseudomonadota</taxon>
        <taxon>Gammaproteobacteria</taxon>
        <taxon>Legionellales</taxon>
        <taxon>Coxiellaceae</taxon>
        <taxon>Candidatus Aquirickettsiella</taxon>
    </lineage>
</organism>
<feature type="chain" id="PRO_5016663869" description="Putative auto-transporter adhesin head GIN domain-containing protein" evidence="1">
    <location>
        <begin position="27"/>
        <end position="302"/>
    </location>
</feature>
<gene>
    <name evidence="3" type="ORF">CFE62_000045</name>
</gene>
<reference evidence="3 4" key="2">
    <citation type="journal article" date="2018" name="J. Invertebr. Pathol.">
        <title>'Candidatus Aquirickettsiella gammari' (Gammaproteobacteria: Legionellales: Coxiellaceae): A bacterial pathogen of the freshwater crustacean Gammarus fossarum (Malacostraca: Amphipoda).</title>
        <authorList>
            <person name="Bojko J."/>
            <person name="Dunn A.M."/>
            <person name="Stebbing P.D."/>
            <person name="van Aerle R."/>
            <person name="Bacela-Spychalska K."/>
            <person name="Bean T.P."/>
            <person name="Urrutia A."/>
            <person name="Stentiford G.D."/>
        </authorList>
    </citation>
    <scope>NUCLEOTIDE SEQUENCE [LARGE SCALE GENOMIC DNA]</scope>
    <source>
        <strain evidence="3">RA15029</strain>
    </source>
</reference>
<keyword evidence="1" id="KW-0732">Signal</keyword>
<evidence type="ECO:0000313" key="3">
    <source>
        <dbReference type="EMBL" id="RDH41050.1"/>
    </source>
</evidence>
<feature type="domain" description="Putative auto-transporter adhesin head GIN" evidence="2">
    <location>
        <begin position="42"/>
        <end position="202"/>
    </location>
</feature>
<keyword evidence="4" id="KW-1185">Reference proteome</keyword>
<protein>
    <recommendedName>
        <fullName evidence="2">Putative auto-transporter adhesin head GIN domain-containing protein</fullName>
    </recommendedName>
</protein>
<name>A0A370CKT4_9COXI</name>
<dbReference type="EMBL" id="NMOS02000001">
    <property type="protein sequence ID" value="RDH41050.1"/>
    <property type="molecule type" value="Genomic_DNA"/>
</dbReference>
<comment type="caution">
    <text evidence="3">The sequence shown here is derived from an EMBL/GenBank/DDBJ whole genome shotgun (WGS) entry which is preliminary data.</text>
</comment>
<reference evidence="3 4" key="1">
    <citation type="journal article" date="2017" name="Int. J. Syst. Evol. Microbiol.">
        <title>Aquarickettsiella crustaci n. gen. n. sp. (Gammaproteobacteria: Legionellales: Coxiellaceae); a bacterial pathogen of the freshwater crustacean: Gammarus fossarum (Malacostraca: Amphipoda).</title>
        <authorList>
            <person name="Bojko J."/>
            <person name="Dunn A.M."/>
            <person name="Stebbing P.D."/>
            <person name="Van Aerle R."/>
            <person name="Bacela-Spychalska K."/>
            <person name="Bean T.P."/>
            <person name="Stentiford G.D."/>
        </authorList>
    </citation>
    <scope>NUCLEOTIDE SEQUENCE [LARGE SCALE GENOMIC DNA]</scope>
    <source>
        <strain evidence="3">RA15029</strain>
    </source>
</reference>
<evidence type="ECO:0000259" key="2">
    <source>
        <dbReference type="Pfam" id="PF10988"/>
    </source>
</evidence>
<sequence>MKVLAYYLFSSLALFCVLGHTQSAPIASPIPCPSKDIAINSFSALSIRGPINVYIDATQTKPSLQILGDAKSVSNVTWKEKNHTLYLGTKLFYPARHDGRLTIKVNTTPQQINQILFHSNANLFGKGLMGSLSLRAEGTGRINLYTNKLNLKSLYSNGKGNITLHNIHSQDLSIKSYNTRYITIEGEVALNTIDFMGNGNLLVYWINSPYLKINAVGKGKIVLAGVVKMLDAHLSQKIQLLAKQLYAQQGFIRTQEQAQAQVRVKNKMMAFAKDKSIIYYDLPINFISAYTEGNGLILNRSN</sequence>
<evidence type="ECO:0000256" key="1">
    <source>
        <dbReference type="SAM" id="SignalP"/>
    </source>
</evidence>
<proteinExistence type="predicted"/>